<dbReference type="EMBL" id="JABSTQ010011441">
    <property type="protein sequence ID" value="KAG0411317.1"/>
    <property type="molecule type" value="Genomic_DNA"/>
</dbReference>
<name>A0AC60NW45_IXOPE</name>
<gene>
    <name evidence="1" type="ORF">HPB47_011557</name>
</gene>
<feature type="non-terminal residue" evidence="1">
    <location>
        <position position="100"/>
    </location>
</feature>
<accession>A0AC60NW45</accession>
<reference evidence="1 2" key="1">
    <citation type="journal article" date="2020" name="Cell">
        <title>Large-Scale Comparative Analyses of Tick Genomes Elucidate Their Genetic Diversity and Vector Capacities.</title>
        <authorList>
            <consortium name="Tick Genome and Microbiome Consortium (TIGMIC)"/>
            <person name="Jia N."/>
            <person name="Wang J."/>
            <person name="Shi W."/>
            <person name="Du L."/>
            <person name="Sun Y."/>
            <person name="Zhan W."/>
            <person name="Jiang J.F."/>
            <person name="Wang Q."/>
            <person name="Zhang B."/>
            <person name="Ji P."/>
            <person name="Bell-Sakyi L."/>
            <person name="Cui X.M."/>
            <person name="Yuan T.T."/>
            <person name="Jiang B.G."/>
            <person name="Yang W.F."/>
            <person name="Lam T.T."/>
            <person name="Chang Q.C."/>
            <person name="Ding S.J."/>
            <person name="Wang X.J."/>
            <person name="Zhu J.G."/>
            <person name="Ruan X.D."/>
            <person name="Zhao L."/>
            <person name="Wei J.T."/>
            <person name="Ye R.Z."/>
            <person name="Que T.C."/>
            <person name="Du C.H."/>
            <person name="Zhou Y.H."/>
            <person name="Cheng J.X."/>
            <person name="Dai P.F."/>
            <person name="Guo W.B."/>
            <person name="Han X.H."/>
            <person name="Huang E.J."/>
            <person name="Li L.F."/>
            <person name="Wei W."/>
            <person name="Gao Y.C."/>
            <person name="Liu J.Z."/>
            <person name="Shao H.Z."/>
            <person name="Wang X."/>
            <person name="Wang C.C."/>
            <person name="Yang T.C."/>
            <person name="Huo Q.B."/>
            <person name="Li W."/>
            <person name="Chen H.Y."/>
            <person name="Chen S.E."/>
            <person name="Zhou L.G."/>
            <person name="Ni X.B."/>
            <person name="Tian J.H."/>
            <person name="Sheng Y."/>
            <person name="Liu T."/>
            <person name="Pan Y.S."/>
            <person name="Xia L.Y."/>
            <person name="Li J."/>
            <person name="Zhao F."/>
            <person name="Cao W.C."/>
        </authorList>
    </citation>
    <scope>NUCLEOTIDE SEQUENCE [LARGE SCALE GENOMIC DNA]</scope>
    <source>
        <strain evidence="1">Iper-2018</strain>
    </source>
</reference>
<proteinExistence type="predicted"/>
<evidence type="ECO:0000313" key="2">
    <source>
        <dbReference type="Proteomes" id="UP000805193"/>
    </source>
</evidence>
<evidence type="ECO:0000313" key="1">
    <source>
        <dbReference type="EMBL" id="KAG0411317.1"/>
    </source>
</evidence>
<organism evidence="1 2">
    <name type="scientific">Ixodes persulcatus</name>
    <name type="common">Taiga tick</name>
    <dbReference type="NCBI Taxonomy" id="34615"/>
    <lineage>
        <taxon>Eukaryota</taxon>
        <taxon>Metazoa</taxon>
        <taxon>Ecdysozoa</taxon>
        <taxon>Arthropoda</taxon>
        <taxon>Chelicerata</taxon>
        <taxon>Arachnida</taxon>
        <taxon>Acari</taxon>
        <taxon>Parasitiformes</taxon>
        <taxon>Ixodida</taxon>
        <taxon>Ixodoidea</taxon>
        <taxon>Ixodidae</taxon>
        <taxon>Ixodinae</taxon>
        <taxon>Ixodes</taxon>
    </lineage>
</organism>
<feature type="non-terminal residue" evidence="1">
    <location>
        <position position="1"/>
    </location>
</feature>
<keyword evidence="2" id="KW-1185">Reference proteome</keyword>
<sequence>LNVTRSRKLSFHTSSTTAELAALWLGLEAFDDISNCEKGVLLTDSRAALVLLSNLDDAPQYARYVVYTARNLETKGWQLAFQWLPSHFGITGNETANRLA</sequence>
<protein>
    <submittedName>
        <fullName evidence="1">Uncharacterized protein</fullName>
    </submittedName>
</protein>
<dbReference type="Proteomes" id="UP000805193">
    <property type="component" value="Unassembled WGS sequence"/>
</dbReference>
<comment type="caution">
    <text evidence="1">The sequence shown here is derived from an EMBL/GenBank/DDBJ whole genome shotgun (WGS) entry which is preliminary data.</text>
</comment>